<dbReference type="Proteomes" id="UP000179233">
    <property type="component" value="Unassembled WGS sequence"/>
</dbReference>
<reference evidence="1 2" key="1">
    <citation type="journal article" date="2016" name="Nat. Commun.">
        <title>Thousands of microbial genomes shed light on interconnected biogeochemical processes in an aquifer system.</title>
        <authorList>
            <person name="Anantharaman K."/>
            <person name="Brown C.T."/>
            <person name="Hug L.A."/>
            <person name="Sharon I."/>
            <person name="Castelle C.J."/>
            <person name="Probst A.J."/>
            <person name="Thomas B.C."/>
            <person name="Singh A."/>
            <person name="Wilkins M.J."/>
            <person name="Karaoz U."/>
            <person name="Brodie E.L."/>
            <person name="Williams K.H."/>
            <person name="Hubbard S.S."/>
            <person name="Banfield J.F."/>
        </authorList>
    </citation>
    <scope>NUCLEOTIDE SEQUENCE [LARGE SCALE GENOMIC DNA]</scope>
</reference>
<gene>
    <name evidence="1" type="ORF">A2786_01305</name>
</gene>
<protein>
    <submittedName>
        <fullName evidence="1">Uncharacterized protein</fullName>
    </submittedName>
</protein>
<evidence type="ECO:0000313" key="1">
    <source>
        <dbReference type="EMBL" id="OGY18139.1"/>
    </source>
</evidence>
<accession>A0A1G1VRX4</accession>
<dbReference type="AlphaFoldDB" id="A0A1G1VRX4"/>
<name>A0A1G1VRX4_9BACT</name>
<comment type="caution">
    <text evidence="1">The sequence shown here is derived from an EMBL/GenBank/DDBJ whole genome shotgun (WGS) entry which is preliminary data.</text>
</comment>
<proteinExistence type="predicted"/>
<evidence type="ECO:0000313" key="2">
    <source>
        <dbReference type="Proteomes" id="UP000179233"/>
    </source>
</evidence>
<sequence>MTTPAERNQLRNTIERSRAEYDPFLKSVFSCFAQDFYARFGSEPLALVSKKIEYPENMRPNPGPPDMAYAYLLNVLHSEESVYPVSRSYDYDMSFARPGKITRRDWTPNVALQFAVYLVKRYDQTVQRFTGSLRPDIYIQAWGEPQFKLESLTLPRFFVYVGDGGWNRFRTQILIDAENKPVETVCQEIRKANALLEPNVRNHARYISG</sequence>
<organism evidence="1 2">
    <name type="scientific">Candidatus Chisholmbacteria bacterium RIFCSPHIGHO2_01_FULL_52_32</name>
    <dbReference type="NCBI Taxonomy" id="1797591"/>
    <lineage>
        <taxon>Bacteria</taxon>
        <taxon>Candidatus Chisholmiibacteriota</taxon>
    </lineage>
</organism>
<dbReference type="EMBL" id="MHCJ01000003">
    <property type="protein sequence ID" value="OGY18139.1"/>
    <property type="molecule type" value="Genomic_DNA"/>
</dbReference>